<protein>
    <submittedName>
        <fullName evidence="1">cAMP-binding domain of CRP or a regulatory subunit of cAMP-dependent protein kinases</fullName>
    </submittedName>
</protein>
<dbReference type="EMBL" id="FNXY01000001">
    <property type="protein sequence ID" value="SEI39541.1"/>
    <property type="molecule type" value="Genomic_DNA"/>
</dbReference>
<dbReference type="OrthoDB" id="947112at2"/>
<organism evidence="1 2">
    <name type="scientific">Dyadobacter koreensis</name>
    <dbReference type="NCBI Taxonomy" id="408657"/>
    <lineage>
        <taxon>Bacteria</taxon>
        <taxon>Pseudomonadati</taxon>
        <taxon>Bacteroidota</taxon>
        <taxon>Cytophagia</taxon>
        <taxon>Cytophagales</taxon>
        <taxon>Spirosomataceae</taxon>
        <taxon>Dyadobacter</taxon>
    </lineage>
</organism>
<proteinExistence type="predicted"/>
<dbReference type="InterPro" id="IPR018490">
    <property type="entry name" value="cNMP-bd_dom_sf"/>
</dbReference>
<keyword evidence="2" id="KW-1185">Reference proteome</keyword>
<name>A0A1H6Q6V9_9BACT</name>
<dbReference type="STRING" id="408657.SAMN04487995_0365"/>
<evidence type="ECO:0000313" key="1">
    <source>
        <dbReference type="EMBL" id="SEI39541.1"/>
    </source>
</evidence>
<evidence type="ECO:0000313" key="2">
    <source>
        <dbReference type="Proteomes" id="UP000199532"/>
    </source>
</evidence>
<dbReference type="AlphaFoldDB" id="A0A1H6Q6V9"/>
<dbReference type="Gene3D" id="2.60.120.10">
    <property type="entry name" value="Jelly Rolls"/>
    <property type="match status" value="1"/>
</dbReference>
<dbReference type="Proteomes" id="UP000199532">
    <property type="component" value="Unassembled WGS sequence"/>
</dbReference>
<reference evidence="1 2" key="1">
    <citation type="submission" date="2016-10" db="EMBL/GenBank/DDBJ databases">
        <authorList>
            <person name="de Groot N.N."/>
        </authorList>
    </citation>
    <scope>NUCLEOTIDE SEQUENCE [LARGE SCALE GENOMIC DNA]</scope>
    <source>
        <strain evidence="1 2">DSM 19938</strain>
    </source>
</reference>
<dbReference type="SUPFAM" id="SSF51206">
    <property type="entry name" value="cAMP-binding domain-like"/>
    <property type="match status" value="1"/>
</dbReference>
<accession>A0A1H6Q6V9</accession>
<dbReference type="InterPro" id="IPR014710">
    <property type="entry name" value="RmlC-like_jellyroll"/>
</dbReference>
<keyword evidence="1" id="KW-0808">Transferase</keyword>
<dbReference type="RefSeq" id="WP_143072030.1">
    <property type="nucleotide sequence ID" value="NZ_FNXY01000001.1"/>
</dbReference>
<keyword evidence="1" id="KW-0418">Kinase</keyword>
<dbReference type="GO" id="GO:0016301">
    <property type="term" value="F:kinase activity"/>
    <property type="evidence" value="ECO:0007669"/>
    <property type="project" value="UniProtKB-KW"/>
</dbReference>
<sequence length="188" mass="21635">MSMQTILDLLSAEFSLSPDFTKAISIHLKEHHLQKGQPLRLPSPSGNVMFVQAGLLKACYFSRNGREYITRFWQQGEIIIFKPSPYEPMLPAEYLITLEHTTLFTLSDKHAGFLLERFPQTYPLLNHFQRKEAATSDLISHLRQLPLEQAYQTFVKHFPAHRIPVKDIACFLGVAAKRLSEIRGQKRT</sequence>
<gene>
    <name evidence="1" type="ORF">SAMN04487995_0365</name>
</gene>